<evidence type="ECO:0000313" key="9">
    <source>
        <dbReference type="RefSeq" id="XP_013792640.2"/>
    </source>
</evidence>
<evidence type="ECO:0000256" key="4">
    <source>
        <dbReference type="PROSITE-ProRule" id="PRU00332"/>
    </source>
</evidence>
<dbReference type="Gene3D" id="1.10.10.10">
    <property type="entry name" value="Winged helix-like DNA-binding domain superfamily/Winged helix DNA-binding domain"/>
    <property type="match status" value="1"/>
</dbReference>
<dbReference type="InterPro" id="IPR035979">
    <property type="entry name" value="RBD_domain_sf"/>
</dbReference>
<dbReference type="InterPro" id="IPR006630">
    <property type="entry name" value="La_HTH"/>
</dbReference>
<keyword evidence="2 4" id="KW-0694">RNA-binding</keyword>
<evidence type="ECO:0000259" key="6">
    <source>
        <dbReference type="PROSITE" id="PS50961"/>
    </source>
</evidence>
<evidence type="ECO:0000256" key="1">
    <source>
        <dbReference type="ARBA" id="ARBA00004123"/>
    </source>
</evidence>
<evidence type="ECO:0000256" key="2">
    <source>
        <dbReference type="ARBA" id="ARBA00022884"/>
    </source>
</evidence>
<dbReference type="InterPro" id="IPR045180">
    <property type="entry name" value="La_dom_prot"/>
</dbReference>
<evidence type="ECO:0000259" key="7">
    <source>
        <dbReference type="PROSITE" id="PS51938"/>
    </source>
</evidence>
<dbReference type="SUPFAM" id="SSF46785">
    <property type="entry name" value="Winged helix' DNA-binding domain"/>
    <property type="match status" value="1"/>
</dbReference>
<feature type="domain" description="SUZ-C" evidence="7">
    <location>
        <begin position="417"/>
        <end position="459"/>
    </location>
</feature>
<feature type="region of interest" description="Disordered" evidence="5">
    <location>
        <begin position="297"/>
        <end position="364"/>
    </location>
</feature>
<dbReference type="PANTHER" id="PTHR22792:SF140">
    <property type="entry name" value="ACHILLES, ISOFORM A"/>
    <property type="match status" value="1"/>
</dbReference>
<evidence type="ECO:0000313" key="8">
    <source>
        <dbReference type="Proteomes" id="UP000694941"/>
    </source>
</evidence>
<dbReference type="InterPro" id="IPR036388">
    <property type="entry name" value="WH-like_DNA-bd_sf"/>
</dbReference>
<dbReference type="Pfam" id="PF12901">
    <property type="entry name" value="SUZ-C"/>
    <property type="match status" value="1"/>
</dbReference>
<gene>
    <name evidence="9" type="primary">LOC106476535</name>
</gene>
<dbReference type="PROSITE" id="PS51938">
    <property type="entry name" value="SUZ_C"/>
    <property type="match status" value="1"/>
</dbReference>
<keyword evidence="8" id="KW-1185">Reference proteome</keyword>
<dbReference type="Pfam" id="PF05383">
    <property type="entry name" value="La"/>
    <property type="match status" value="1"/>
</dbReference>
<feature type="domain" description="HTH La-type RNA-binding" evidence="6">
    <location>
        <begin position="100"/>
        <end position="191"/>
    </location>
</feature>
<evidence type="ECO:0000256" key="3">
    <source>
        <dbReference type="ARBA" id="ARBA00023242"/>
    </source>
</evidence>
<dbReference type="Proteomes" id="UP000694941">
    <property type="component" value="Unplaced"/>
</dbReference>
<comment type="subcellular location">
    <subcellularLocation>
        <location evidence="1">Nucleus</location>
    </subcellularLocation>
</comment>
<proteinExistence type="predicted"/>
<dbReference type="InterPro" id="IPR024642">
    <property type="entry name" value="SUZ-C"/>
</dbReference>
<dbReference type="PANTHER" id="PTHR22792">
    <property type="entry name" value="LUPUS LA PROTEIN-RELATED"/>
    <property type="match status" value="1"/>
</dbReference>
<sequence>MILDIHTSVNMLNTADTQNCFSPSPICDQTDNEDSGSEGCLLTEVPFHNLDVEGYDCRSSTTCSTNEGDGNSLDCCKEGTDSDGEKDSGIECPKNADDFPQPDKVVVENIVKQVEYYFSNANLLKDPFLLKHVRRNKQGYVSLKLITSFRKVKSFTKNWRVVACSLRYSKELEINEEGTKVRRKDPLPDYDETPPSRTVVAFKLPFEKPTVEKIGEIFSKYGTITLIRIIHPSKAIPADIKTFLYKHPEIGSSVCALVEFENRESACRAWNGFFPKSIDWRSMQVIPLVPKDYFNVNSNGDENKNKGNELKKRKNGKRQARAGQLRKGETPTGNGCPDKGKSFIESTRLSASPKSTSTWPKWNQEPTFRRNTFTANHRSSNGPISSQNISKPLVCPMSNNHSDGDSLKPFISPWVQRRLTQGRERGCTFPTHNTRLLIPDGVIRLPKGPDGTTGFNWSLLKLRTQSAPI</sequence>
<feature type="compositionally biased region" description="Polar residues" evidence="5">
    <location>
        <begin position="344"/>
        <end position="364"/>
    </location>
</feature>
<dbReference type="GeneID" id="106476535"/>
<keyword evidence="3" id="KW-0539">Nucleus</keyword>
<dbReference type="PRINTS" id="PR00302">
    <property type="entry name" value="LUPUSLA"/>
</dbReference>
<dbReference type="RefSeq" id="XP_013792640.2">
    <property type="nucleotide sequence ID" value="XM_013937186.2"/>
</dbReference>
<dbReference type="InterPro" id="IPR002344">
    <property type="entry name" value="Lupus_La"/>
</dbReference>
<dbReference type="InterPro" id="IPR012677">
    <property type="entry name" value="Nucleotide-bd_a/b_plait_sf"/>
</dbReference>
<dbReference type="InterPro" id="IPR036390">
    <property type="entry name" value="WH_DNA-bd_sf"/>
</dbReference>
<protein>
    <submittedName>
        <fullName evidence="9">La-related protein 6-like</fullName>
    </submittedName>
</protein>
<dbReference type="SMART" id="SM00715">
    <property type="entry name" value="LA"/>
    <property type="match status" value="1"/>
</dbReference>
<feature type="compositionally biased region" description="Basic and acidic residues" evidence="5">
    <location>
        <begin position="301"/>
        <end position="310"/>
    </location>
</feature>
<dbReference type="CDD" id="cd08033">
    <property type="entry name" value="LARP_6"/>
    <property type="match status" value="1"/>
</dbReference>
<dbReference type="Gene3D" id="3.30.70.330">
    <property type="match status" value="1"/>
</dbReference>
<reference evidence="9" key="1">
    <citation type="submission" date="2025-08" db="UniProtKB">
        <authorList>
            <consortium name="RefSeq"/>
        </authorList>
    </citation>
    <scope>IDENTIFICATION</scope>
    <source>
        <tissue evidence="9">Muscle</tissue>
    </source>
</reference>
<organism evidence="8 9">
    <name type="scientific">Limulus polyphemus</name>
    <name type="common">Atlantic horseshoe crab</name>
    <dbReference type="NCBI Taxonomy" id="6850"/>
    <lineage>
        <taxon>Eukaryota</taxon>
        <taxon>Metazoa</taxon>
        <taxon>Ecdysozoa</taxon>
        <taxon>Arthropoda</taxon>
        <taxon>Chelicerata</taxon>
        <taxon>Merostomata</taxon>
        <taxon>Xiphosura</taxon>
        <taxon>Limulidae</taxon>
        <taxon>Limulus</taxon>
    </lineage>
</organism>
<dbReference type="SUPFAM" id="SSF54928">
    <property type="entry name" value="RNA-binding domain, RBD"/>
    <property type="match status" value="1"/>
</dbReference>
<accession>A0ABM1C1K8</accession>
<name>A0ABM1C1K8_LIMPO</name>
<feature type="compositionally biased region" description="Basic residues" evidence="5">
    <location>
        <begin position="311"/>
        <end position="320"/>
    </location>
</feature>
<dbReference type="PROSITE" id="PS50961">
    <property type="entry name" value="HTH_LA"/>
    <property type="match status" value="1"/>
</dbReference>
<evidence type="ECO:0000256" key="5">
    <source>
        <dbReference type="SAM" id="MobiDB-lite"/>
    </source>
</evidence>